<comment type="caution">
    <text evidence="3">The sequence shown here is derived from an EMBL/GenBank/DDBJ whole genome shotgun (WGS) entry which is preliminary data.</text>
</comment>
<reference evidence="3 4" key="1">
    <citation type="submission" date="2024-09" db="EMBL/GenBank/DDBJ databases">
        <title>Rethinking Asexuality: The Enigmatic Case of Functional Sexual Genes in Lepraria (Stereocaulaceae).</title>
        <authorList>
            <person name="Doellman M."/>
            <person name="Sun Y."/>
            <person name="Barcenas-Pena A."/>
            <person name="Lumbsch H.T."/>
            <person name="Grewe F."/>
        </authorList>
    </citation>
    <scope>NUCLEOTIDE SEQUENCE [LARGE SCALE GENOMIC DNA]</scope>
    <source>
        <strain evidence="3 4">Grewe 0041</strain>
    </source>
</reference>
<dbReference type="PANTHER" id="PTHR33112">
    <property type="entry name" value="DOMAIN PROTEIN, PUTATIVE-RELATED"/>
    <property type="match status" value="1"/>
</dbReference>
<accession>A0ABR4AU55</accession>
<evidence type="ECO:0000256" key="1">
    <source>
        <dbReference type="SAM" id="MobiDB-lite"/>
    </source>
</evidence>
<evidence type="ECO:0000313" key="4">
    <source>
        <dbReference type="Proteomes" id="UP001590951"/>
    </source>
</evidence>
<feature type="region of interest" description="Disordered" evidence="1">
    <location>
        <begin position="488"/>
        <end position="513"/>
    </location>
</feature>
<name>A0ABR4AU55_9LECA</name>
<feature type="compositionally biased region" description="Acidic residues" evidence="1">
    <location>
        <begin position="490"/>
        <end position="508"/>
    </location>
</feature>
<dbReference type="EMBL" id="JBHFEH010000074">
    <property type="protein sequence ID" value="KAL2049015.1"/>
    <property type="molecule type" value="Genomic_DNA"/>
</dbReference>
<keyword evidence="4" id="KW-1185">Reference proteome</keyword>
<organism evidence="3 4">
    <name type="scientific">Lepraria finkii</name>
    <dbReference type="NCBI Taxonomy" id="1340010"/>
    <lineage>
        <taxon>Eukaryota</taxon>
        <taxon>Fungi</taxon>
        <taxon>Dikarya</taxon>
        <taxon>Ascomycota</taxon>
        <taxon>Pezizomycotina</taxon>
        <taxon>Lecanoromycetes</taxon>
        <taxon>OSLEUM clade</taxon>
        <taxon>Lecanoromycetidae</taxon>
        <taxon>Lecanorales</taxon>
        <taxon>Lecanorineae</taxon>
        <taxon>Stereocaulaceae</taxon>
        <taxon>Lepraria</taxon>
    </lineage>
</organism>
<dbReference type="Proteomes" id="UP001590951">
    <property type="component" value="Unassembled WGS sequence"/>
</dbReference>
<evidence type="ECO:0000259" key="2">
    <source>
        <dbReference type="Pfam" id="PF06985"/>
    </source>
</evidence>
<protein>
    <recommendedName>
        <fullName evidence="2">Heterokaryon incompatibility domain-containing protein</fullName>
    </recommendedName>
</protein>
<dbReference type="Pfam" id="PF06985">
    <property type="entry name" value="HET"/>
    <property type="match status" value="1"/>
</dbReference>
<gene>
    <name evidence="3" type="ORF">ABVK25_010767</name>
</gene>
<proteinExistence type="predicted"/>
<feature type="domain" description="Heterokaryon incompatibility" evidence="2">
    <location>
        <begin position="67"/>
        <end position="233"/>
    </location>
</feature>
<dbReference type="InterPro" id="IPR010730">
    <property type="entry name" value="HET"/>
</dbReference>
<sequence>MVGTRRTLDGTRRSRVDSIVVEWLRECVEKHDCQGSTATLPSRVLDVSQSSEGGISLYVTDQEIEPYAALSHCWGGEVPMKTTTLNYEAQQNHIAVDDLPPNFKDAIEVTRRLGLRYLWIDALCIIQDDLSDWEVESREMSSIYGDAHLVIGADGAKGAEEGFLRDSPGYNSMHAGGKSALVAVVDDEQADVYVFECPEHYDTCSLLDKAILSEQYQDVVENPLSQRAWAFQEQLLAPRMVHFTKEEMVWECRSRYRCECTQFDDSRQRTSKDDWISGDTAKMGVQWYSFVNEVCVRQLTFKTDILPCLSGIAAQMEASMMGRYLAGLWEEDLLLGLTWSYKELQTRISPQQAPSWSWASLEGRGSPYWLLRQEWESIALKVPHAQILDAQCIPKGQNAYGAVSQGYIKMIAPFVRVEVMENHNAANEVNPSHWILKRLALERAVEVSEAGLQLPANADSHLSLDGHDFFYAVLIAEIACIKEEYIGPTEESEDSESDDSEYEPADDEQERKLWEGPSETFGLIIRERLAEESNRFERVGSFSEFARWNGESPFGNHKKQEVLNFFGAAQERTIMLL</sequence>
<evidence type="ECO:0000313" key="3">
    <source>
        <dbReference type="EMBL" id="KAL2049015.1"/>
    </source>
</evidence>
<dbReference type="PANTHER" id="PTHR33112:SF16">
    <property type="entry name" value="HETEROKARYON INCOMPATIBILITY DOMAIN-CONTAINING PROTEIN"/>
    <property type="match status" value="1"/>
</dbReference>